<dbReference type="EMBL" id="JBBPCO010000002">
    <property type="protein sequence ID" value="MEK8088863.1"/>
    <property type="molecule type" value="Genomic_DNA"/>
</dbReference>
<comment type="similarity">
    <text evidence="1 2">Belongs to the metallophosphoesterase superfamily. YfcE family.</text>
</comment>
<evidence type="ECO:0000256" key="1">
    <source>
        <dbReference type="ARBA" id="ARBA00008950"/>
    </source>
</evidence>
<evidence type="ECO:0000313" key="5">
    <source>
        <dbReference type="Proteomes" id="UP001446205"/>
    </source>
</evidence>
<dbReference type="InterPro" id="IPR024654">
    <property type="entry name" value="Calcineurin-like_PHP_lpxH"/>
</dbReference>
<comment type="cofactor">
    <cofactor evidence="2">
        <name>a divalent metal cation</name>
        <dbReference type="ChEBI" id="CHEBI:60240"/>
    </cofactor>
</comment>
<protein>
    <recommendedName>
        <fullName evidence="2">Phosphoesterase</fullName>
        <ecNumber evidence="2">3.1.4.-</ecNumber>
    </recommendedName>
</protein>
<evidence type="ECO:0000259" key="3">
    <source>
        <dbReference type="Pfam" id="PF12850"/>
    </source>
</evidence>
<gene>
    <name evidence="4" type="ORF">WOB96_03710</name>
</gene>
<name>A0ABU9D808_9PROT</name>
<keyword evidence="2" id="KW-0479">Metal-binding</keyword>
<evidence type="ECO:0000256" key="2">
    <source>
        <dbReference type="RuleBase" id="RU362039"/>
    </source>
</evidence>
<dbReference type="EC" id="3.1.4.-" evidence="2"/>
<dbReference type="Proteomes" id="UP001446205">
    <property type="component" value="Unassembled WGS sequence"/>
</dbReference>
<dbReference type="Pfam" id="PF12850">
    <property type="entry name" value="Metallophos_2"/>
    <property type="match status" value="1"/>
</dbReference>
<sequence>MHRDQNAHSVAQKGSEVSASGLDTDWRGLERVRLAIVSDTHGQLDARIGELVAGCDLAVHAGDIMGAAVLAALQPRLGQVLAVRGNNDVPEKWPGSELALLSGIPLEVSLMLPGGDLVVVHGDRAGPTKTRHARLRALYPAARAIVYGHSHQLICDTAQTPWVLNPGAAGRVRTFGGPSCLILEAGTTDWQVRAQRFPA</sequence>
<feature type="domain" description="Calcineurin-like phosphoesterase" evidence="3">
    <location>
        <begin position="33"/>
        <end position="185"/>
    </location>
</feature>
<comment type="caution">
    <text evidence="4">The sequence shown here is derived from an EMBL/GenBank/DDBJ whole genome shotgun (WGS) entry which is preliminary data.</text>
</comment>
<proteinExistence type="inferred from homology"/>
<dbReference type="RefSeq" id="WP_341369928.1">
    <property type="nucleotide sequence ID" value="NZ_JBBPCO010000002.1"/>
</dbReference>
<dbReference type="NCBIfam" id="TIGR00040">
    <property type="entry name" value="yfcE"/>
    <property type="match status" value="1"/>
</dbReference>
<dbReference type="SUPFAM" id="SSF56300">
    <property type="entry name" value="Metallo-dependent phosphatases"/>
    <property type="match status" value="1"/>
</dbReference>
<organism evidence="4 5">
    <name type="scientific">Thermithiobacillus plumbiphilus</name>
    <dbReference type="NCBI Taxonomy" id="1729899"/>
    <lineage>
        <taxon>Bacteria</taxon>
        <taxon>Pseudomonadati</taxon>
        <taxon>Pseudomonadota</taxon>
        <taxon>Acidithiobacillia</taxon>
        <taxon>Acidithiobacillales</taxon>
        <taxon>Thermithiobacillaceae</taxon>
        <taxon>Thermithiobacillus</taxon>
    </lineage>
</organism>
<dbReference type="InterPro" id="IPR029052">
    <property type="entry name" value="Metallo-depent_PP-like"/>
</dbReference>
<dbReference type="InterPro" id="IPR000979">
    <property type="entry name" value="Phosphodiesterase_MJ0936/Vps29"/>
</dbReference>
<keyword evidence="5" id="KW-1185">Reference proteome</keyword>
<dbReference type="Gene3D" id="3.60.21.10">
    <property type="match status" value="1"/>
</dbReference>
<reference evidence="4 5" key="1">
    <citation type="submission" date="2024-04" db="EMBL/GenBank/DDBJ databases">
        <authorList>
            <person name="Abashina T."/>
            <person name="Shaikin A."/>
        </authorList>
    </citation>
    <scope>NUCLEOTIDE SEQUENCE [LARGE SCALE GENOMIC DNA]</scope>
    <source>
        <strain evidence="4 5">AAFK</strain>
    </source>
</reference>
<evidence type="ECO:0000313" key="4">
    <source>
        <dbReference type="EMBL" id="MEK8088863.1"/>
    </source>
</evidence>
<accession>A0ABU9D808</accession>